<organism evidence="14 15">
    <name type="scientific">Strongylocentrotus purpuratus</name>
    <name type="common">Purple sea urchin</name>
    <dbReference type="NCBI Taxonomy" id="7668"/>
    <lineage>
        <taxon>Eukaryota</taxon>
        <taxon>Metazoa</taxon>
        <taxon>Echinodermata</taxon>
        <taxon>Eleutherozoa</taxon>
        <taxon>Echinozoa</taxon>
        <taxon>Echinoidea</taxon>
        <taxon>Euechinoidea</taxon>
        <taxon>Echinacea</taxon>
        <taxon>Camarodonta</taxon>
        <taxon>Echinidea</taxon>
        <taxon>Strongylocentrotidae</taxon>
        <taxon>Strongylocentrotus</taxon>
    </lineage>
</organism>
<feature type="compositionally biased region" description="Acidic residues" evidence="13">
    <location>
        <begin position="608"/>
        <end position="622"/>
    </location>
</feature>
<evidence type="ECO:0000256" key="4">
    <source>
        <dbReference type="ARBA" id="ARBA00022475"/>
    </source>
</evidence>
<dbReference type="SUPFAM" id="SSF75011">
    <property type="entry name" value="3-carboxy-cis,cis-mucoante lactonizing enzyme"/>
    <property type="match status" value="1"/>
</dbReference>
<evidence type="ECO:0000256" key="6">
    <source>
        <dbReference type="ARBA" id="ARBA00022574"/>
    </source>
</evidence>
<dbReference type="GO" id="GO:0045184">
    <property type="term" value="P:establishment of protein localization"/>
    <property type="evidence" value="ECO:0000318"/>
    <property type="project" value="GO_Central"/>
</dbReference>
<keyword evidence="12" id="KW-0966">Cell projection</keyword>
<comment type="similarity">
    <text evidence="3">Belongs to the WD repeat fritz family.</text>
</comment>
<keyword evidence="15" id="KW-1185">Reference proteome</keyword>
<dbReference type="GO" id="GO:0097541">
    <property type="term" value="C:axonemal basal plate"/>
    <property type="evidence" value="ECO:0000318"/>
    <property type="project" value="GO_Central"/>
</dbReference>
<keyword evidence="5" id="KW-0963">Cytoplasm</keyword>
<feature type="region of interest" description="Disordered" evidence="13">
    <location>
        <begin position="597"/>
        <end position="689"/>
    </location>
</feature>
<keyword evidence="10" id="KW-0472">Membrane</keyword>
<evidence type="ECO:0000256" key="9">
    <source>
        <dbReference type="ARBA" id="ARBA00023069"/>
    </source>
</evidence>
<dbReference type="PANTHER" id="PTHR13667">
    <property type="entry name" value="HOMOLOC-13"/>
    <property type="match status" value="1"/>
</dbReference>
<evidence type="ECO:0000256" key="13">
    <source>
        <dbReference type="SAM" id="MobiDB-lite"/>
    </source>
</evidence>
<dbReference type="PANTHER" id="PTHR13667:SF5">
    <property type="entry name" value="WD REPEAT-CONTAINING AND PLANAR CELL POLARITY EFFECTOR PROTEIN FRITZ HOMOLOG"/>
    <property type="match status" value="1"/>
</dbReference>
<dbReference type="GO" id="GO:0044782">
    <property type="term" value="P:cilium organization"/>
    <property type="evidence" value="ECO:0000318"/>
    <property type="project" value="GO_Central"/>
</dbReference>
<dbReference type="GeneID" id="753239"/>
<keyword evidence="8" id="KW-0970">Cilium biogenesis/degradation</keyword>
<evidence type="ECO:0000256" key="11">
    <source>
        <dbReference type="ARBA" id="ARBA00023212"/>
    </source>
</evidence>
<dbReference type="GO" id="GO:0007399">
    <property type="term" value="P:nervous system development"/>
    <property type="evidence" value="ECO:0000318"/>
    <property type="project" value="GO_Central"/>
</dbReference>
<dbReference type="FunCoup" id="A0A7M7PSZ1">
    <property type="interactions" value="542"/>
</dbReference>
<feature type="region of interest" description="Disordered" evidence="13">
    <location>
        <begin position="737"/>
        <end position="771"/>
    </location>
</feature>
<keyword evidence="6" id="KW-0853">WD repeat</keyword>
<evidence type="ECO:0000256" key="12">
    <source>
        <dbReference type="ARBA" id="ARBA00023273"/>
    </source>
</evidence>
<dbReference type="Proteomes" id="UP000007110">
    <property type="component" value="Unassembled WGS sequence"/>
</dbReference>
<evidence type="ECO:0000256" key="1">
    <source>
        <dbReference type="ARBA" id="ARBA00004236"/>
    </source>
</evidence>
<comment type="subcellular location">
    <subcellularLocation>
        <location evidence="1">Cell membrane</location>
    </subcellularLocation>
    <subcellularLocation>
        <location evidence="2">Cytoplasm</location>
        <location evidence="2">Cytoskeleton</location>
        <location evidence="2">Cilium axoneme</location>
    </subcellularLocation>
</comment>
<dbReference type="Pfam" id="PF11768">
    <property type="entry name" value="Frtz"/>
    <property type="match status" value="1"/>
</dbReference>
<proteinExistence type="inferred from homology"/>
<protein>
    <submittedName>
        <fullName evidence="14">Uncharacterized protein</fullName>
    </submittedName>
</protein>
<evidence type="ECO:0000256" key="8">
    <source>
        <dbReference type="ARBA" id="ARBA00022794"/>
    </source>
</evidence>
<dbReference type="OMA" id="NSMNWNT"/>
<evidence type="ECO:0000313" key="15">
    <source>
        <dbReference type="Proteomes" id="UP000007110"/>
    </source>
</evidence>
<dbReference type="EnsemblMetazoa" id="XM_030998978">
    <property type="protein sequence ID" value="XP_030854838"/>
    <property type="gene ID" value="LOC753239"/>
</dbReference>
<dbReference type="GO" id="GO:0005886">
    <property type="term" value="C:plasma membrane"/>
    <property type="evidence" value="ECO:0007669"/>
    <property type="project" value="UniProtKB-SubCell"/>
</dbReference>
<evidence type="ECO:0000313" key="14">
    <source>
        <dbReference type="EnsemblMetazoa" id="XP_030854838"/>
    </source>
</evidence>
<dbReference type="RefSeq" id="XP_030854837.1">
    <property type="nucleotide sequence ID" value="XM_030998977.1"/>
</dbReference>
<feature type="compositionally biased region" description="Acidic residues" evidence="13">
    <location>
        <begin position="760"/>
        <end position="769"/>
    </location>
</feature>
<dbReference type="RefSeq" id="XP_030854838.1">
    <property type="nucleotide sequence ID" value="XM_030998978.1"/>
</dbReference>
<dbReference type="EnsemblMetazoa" id="XM_030998977">
    <property type="protein sequence ID" value="XP_030854837"/>
    <property type="gene ID" value="LOC753239"/>
</dbReference>
<sequence>MYSKMAGCLVELYIWSMKGAMDIKDANIGCHTYYDKGDMVNTGYMDQKQQYFESRDQVWTPKNRRPDKLRDLLKEAEELLASHAIVATLWRSQKHVQLLLSNCVLLSIQVASHSGDIDRLVIDKSLQGKVPPSINHAVMTTSFILCTWNEKPKATFIYFSKKTNPSGDSSKKVEKLSSLDPKYSQVDLPGSKNKKLKRTLSVNINQEWVLAWWATASETSLQWAPPVAAEKDRANLFVYAVNGTKLEEISFVRTENEPFAVDFSLNQPRHIYTLEVAPGRASIDTCIYECSRSRIQRASVTSIPLKSPVLTYGRNHNEDKIILGCADCRLVLYNESKRITQYIQTDLVPQFISWHPGDSVFIVGSTAGKIQCFDMALNTLFFYSNSEQLEPKSVLSLTTHFRLESHIVDLSWASSPSCSWDSIPDAQDSMLITLNRGPLVLVQMGLGVMSRGSLGAQQLTHLYLANDQIDEATHLLSALNWNTASSTCFACLSAIVNYLLRLPLNAVREAALETSLGSFYAPLRPLSEVIVVEYRDAVSRLARRFFQFLLRYQRFEKAFLLAVDLHSRDLFMDIHHLAIDKGEMALANVAKQKAEEIELEMPSTSGTDDYDSEDSLSEDDVTDGSYSTGEERHEHERNRDERRRDDTDVKGSLRVAEPLGHLPQPVMSGSSDQGHVPAKTRKSRKDVDAWHRAEERIDEAYRHGDDVDESLLSGASGLAAIPGDIYTRVLTDNPFGWDTSNGGGSSASHPSRGAGHDVEEGQEEAEVEETTTLKVVHFGMV</sequence>
<evidence type="ECO:0000256" key="2">
    <source>
        <dbReference type="ARBA" id="ARBA00004430"/>
    </source>
</evidence>
<keyword evidence="11" id="KW-0206">Cytoskeleton</keyword>
<evidence type="ECO:0000256" key="7">
    <source>
        <dbReference type="ARBA" id="ARBA00022737"/>
    </source>
</evidence>
<dbReference type="AlphaFoldDB" id="A0A7M7PSZ1"/>
<dbReference type="InterPro" id="IPR024511">
    <property type="entry name" value="Frtz"/>
</dbReference>
<keyword evidence="7" id="KW-0677">Repeat</keyword>
<evidence type="ECO:0000256" key="3">
    <source>
        <dbReference type="ARBA" id="ARBA00006059"/>
    </source>
</evidence>
<reference evidence="15" key="1">
    <citation type="submission" date="2015-02" db="EMBL/GenBank/DDBJ databases">
        <title>Genome sequencing for Strongylocentrotus purpuratus.</title>
        <authorList>
            <person name="Murali S."/>
            <person name="Liu Y."/>
            <person name="Vee V."/>
            <person name="English A."/>
            <person name="Wang M."/>
            <person name="Skinner E."/>
            <person name="Han Y."/>
            <person name="Muzny D.M."/>
            <person name="Worley K.C."/>
            <person name="Gibbs R.A."/>
        </authorList>
    </citation>
    <scope>NUCLEOTIDE SEQUENCE</scope>
</reference>
<keyword evidence="9" id="KW-0969">Cilium</keyword>
<dbReference type="KEGG" id="spu:753239"/>
<dbReference type="OrthoDB" id="10013020at2759"/>
<keyword evidence="4" id="KW-1003">Cell membrane</keyword>
<feature type="compositionally biased region" description="Basic and acidic residues" evidence="13">
    <location>
        <begin position="629"/>
        <end position="651"/>
    </location>
</feature>
<dbReference type="CTD" id="51057"/>
<reference evidence="14" key="2">
    <citation type="submission" date="2021-01" db="UniProtKB">
        <authorList>
            <consortium name="EnsemblMetazoa"/>
        </authorList>
    </citation>
    <scope>IDENTIFICATION</scope>
</reference>
<dbReference type="InParanoid" id="A0A7M7PSZ1"/>
<accession>A0A7M7PSZ1</accession>
<evidence type="ECO:0000256" key="5">
    <source>
        <dbReference type="ARBA" id="ARBA00022490"/>
    </source>
</evidence>
<name>A0A7M7PSZ1_STRPU</name>
<evidence type="ECO:0000256" key="10">
    <source>
        <dbReference type="ARBA" id="ARBA00023136"/>
    </source>
</evidence>